<feature type="compositionally biased region" description="Pro residues" evidence="1">
    <location>
        <begin position="1"/>
        <end position="11"/>
    </location>
</feature>
<gene>
    <name evidence="3" type="ORF">NRO40_28955</name>
</gene>
<reference evidence="3" key="1">
    <citation type="submission" date="2022-08" db="EMBL/GenBank/DDBJ databases">
        <title>Streptomyces changanensis sp. nov., an actinomycete isolated from soil.</title>
        <authorList>
            <person name="Wu H."/>
            <person name="Han L."/>
        </authorList>
    </citation>
    <scope>NUCLEOTIDE SEQUENCE</scope>
    <source>
        <strain evidence="3">HL-66</strain>
    </source>
</reference>
<evidence type="ECO:0000256" key="1">
    <source>
        <dbReference type="SAM" id="MobiDB-lite"/>
    </source>
</evidence>
<accession>A0ABY5NEI1</accession>
<keyword evidence="4" id="KW-1185">Reference proteome</keyword>
<protein>
    <recommendedName>
        <fullName evidence="2">DUF6895 domain-containing protein</fullName>
    </recommendedName>
</protein>
<proteinExistence type="predicted"/>
<organism evidence="3 4">
    <name type="scientific">Streptomyces changanensis</name>
    <dbReference type="NCBI Taxonomy" id="2964669"/>
    <lineage>
        <taxon>Bacteria</taxon>
        <taxon>Bacillati</taxon>
        <taxon>Actinomycetota</taxon>
        <taxon>Actinomycetes</taxon>
        <taxon>Kitasatosporales</taxon>
        <taxon>Streptomycetaceae</taxon>
        <taxon>Streptomyces</taxon>
    </lineage>
</organism>
<evidence type="ECO:0000259" key="2">
    <source>
        <dbReference type="Pfam" id="PF21836"/>
    </source>
</evidence>
<dbReference type="InterPro" id="IPR054190">
    <property type="entry name" value="DUF6895"/>
</dbReference>
<dbReference type="EMBL" id="CP102332">
    <property type="protein sequence ID" value="UUS34457.1"/>
    <property type="molecule type" value="Genomic_DNA"/>
</dbReference>
<sequence length="363" mass="39116">MTPPSAGPPRGGPTDLTGRPGRTRPAGEAEPTDETHATGRTDPTGQAGPTDLTAVAGAALSWLSAHRADFRLGPHALEPDADPNASWKRVGELAQLCACVRRSTAPGSPLHGTATALVRHAWHEAGDGALFLDVQRLEPNATYPLEVYAAFADAGLRHPPYEELIGLLVRTRGWRTPELLPNRLLGVLNSEHRAGLAPRRRMDEPLRRTWLGALPEPWLFEKSAAYTLTHVVFHLTDWGHHPDTVPDDIAAYLHTWLPPWLDTCVEAQHWDLCGELLAVAASLPSPPAPDVTEDAWSALAAAQDGDGALPEVGRGPRGEDVPRVFVNCYHSTLVTAFAATLTVARRTGHPHGGDRHTLREAPA</sequence>
<dbReference type="Pfam" id="PF21836">
    <property type="entry name" value="DUF6895"/>
    <property type="match status" value="1"/>
</dbReference>
<evidence type="ECO:0000313" key="3">
    <source>
        <dbReference type="EMBL" id="UUS34457.1"/>
    </source>
</evidence>
<dbReference type="RefSeq" id="WP_257375548.1">
    <property type="nucleotide sequence ID" value="NZ_CP102332.1"/>
</dbReference>
<name>A0ABY5NEI1_9ACTN</name>
<evidence type="ECO:0000313" key="4">
    <source>
        <dbReference type="Proteomes" id="UP001060150"/>
    </source>
</evidence>
<dbReference type="Proteomes" id="UP001060150">
    <property type="component" value="Chromosome"/>
</dbReference>
<feature type="domain" description="DUF6895" evidence="2">
    <location>
        <begin position="57"/>
        <end position="340"/>
    </location>
</feature>
<feature type="region of interest" description="Disordered" evidence="1">
    <location>
        <begin position="1"/>
        <end position="51"/>
    </location>
</feature>